<feature type="signal peptide" evidence="6">
    <location>
        <begin position="1"/>
        <end position="31"/>
    </location>
</feature>
<evidence type="ECO:0000313" key="8">
    <source>
        <dbReference type="Proteomes" id="UP001141806"/>
    </source>
</evidence>
<sequence length="155" mass="17873">MMKMGKSSGRMMRTSCLVILFLMALTILFQSYEVQPYEVQSEPGLKHTVNVTNELGDHALTIHCKSKDDDLGSHTIWNQESYSWSFRENIFGRTLFFCYLEWKDTQIHSGTFVLFEAQRDGDRCPTVCNWSAKEDGLYGYNGDEGHEGLVFYAWS</sequence>
<accession>A0A9Q0KTC1</accession>
<dbReference type="PANTHER" id="PTHR31232:SF155">
    <property type="entry name" value="PLANT SELF-INCOMPATIBILITY PROTEIN S1 FAMILY"/>
    <property type="match status" value="1"/>
</dbReference>
<evidence type="ECO:0000256" key="3">
    <source>
        <dbReference type="ARBA" id="ARBA00022471"/>
    </source>
</evidence>
<keyword evidence="8" id="KW-1185">Reference proteome</keyword>
<feature type="chain" id="PRO_5040535574" description="S-protein homolog" evidence="6">
    <location>
        <begin position="32"/>
        <end position="155"/>
    </location>
</feature>
<proteinExistence type="inferred from homology"/>
<dbReference type="AlphaFoldDB" id="A0A9Q0KTC1"/>
<dbReference type="GO" id="GO:0060320">
    <property type="term" value="P:rejection of self pollen"/>
    <property type="evidence" value="ECO:0007669"/>
    <property type="project" value="UniProtKB-KW"/>
</dbReference>
<dbReference type="Pfam" id="PF05938">
    <property type="entry name" value="Self-incomp_S1"/>
    <property type="match status" value="1"/>
</dbReference>
<dbReference type="OrthoDB" id="1933876at2759"/>
<organism evidence="7 8">
    <name type="scientific">Protea cynaroides</name>
    <dbReference type="NCBI Taxonomy" id="273540"/>
    <lineage>
        <taxon>Eukaryota</taxon>
        <taxon>Viridiplantae</taxon>
        <taxon>Streptophyta</taxon>
        <taxon>Embryophyta</taxon>
        <taxon>Tracheophyta</taxon>
        <taxon>Spermatophyta</taxon>
        <taxon>Magnoliopsida</taxon>
        <taxon>Proteales</taxon>
        <taxon>Proteaceae</taxon>
        <taxon>Protea</taxon>
    </lineage>
</organism>
<evidence type="ECO:0000313" key="7">
    <source>
        <dbReference type="EMBL" id="KAJ4976249.1"/>
    </source>
</evidence>
<dbReference type="PANTHER" id="PTHR31232">
    <property type="match status" value="1"/>
</dbReference>
<dbReference type="InterPro" id="IPR010264">
    <property type="entry name" value="Self-incomp_S1"/>
</dbReference>
<comment type="caution">
    <text evidence="7">The sequence shown here is derived from an EMBL/GenBank/DDBJ whole genome shotgun (WGS) entry which is preliminary data.</text>
</comment>
<protein>
    <recommendedName>
        <fullName evidence="6">S-protein homolog</fullName>
    </recommendedName>
</protein>
<keyword evidence="5 6" id="KW-0732">Signal</keyword>
<name>A0A9Q0KTC1_9MAGN</name>
<keyword evidence="4 6" id="KW-0964">Secreted</keyword>
<dbReference type="GO" id="GO:0005576">
    <property type="term" value="C:extracellular region"/>
    <property type="evidence" value="ECO:0007669"/>
    <property type="project" value="UniProtKB-SubCell"/>
</dbReference>
<evidence type="ECO:0000256" key="2">
    <source>
        <dbReference type="ARBA" id="ARBA00005581"/>
    </source>
</evidence>
<evidence type="ECO:0000256" key="4">
    <source>
        <dbReference type="ARBA" id="ARBA00022525"/>
    </source>
</evidence>
<evidence type="ECO:0000256" key="5">
    <source>
        <dbReference type="ARBA" id="ARBA00022729"/>
    </source>
</evidence>
<dbReference type="EMBL" id="JAMYWD010000003">
    <property type="protein sequence ID" value="KAJ4976249.1"/>
    <property type="molecule type" value="Genomic_DNA"/>
</dbReference>
<reference evidence="7" key="1">
    <citation type="journal article" date="2023" name="Plant J.">
        <title>The genome of the king protea, Protea cynaroides.</title>
        <authorList>
            <person name="Chang J."/>
            <person name="Duong T.A."/>
            <person name="Schoeman C."/>
            <person name="Ma X."/>
            <person name="Roodt D."/>
            <person name="Barker N."/>
            <person name="Li Z."/>
            <person name="Van de Peer Y."/>
            <person name="Mizrachi E."/>
        </authorList>
    </citation>
    <scope>NUCLEOTIDE SEQUENCE</scope>
    <source>
        <tissue evidence="7">Young leaves</tissue>
    </source>
</reference>
<gene>
    <name evidence="7" type="ORF">NE237_001355</name>
</gene>
<keyword evidence="3 6" id="KW-0713">Self-incompatibility</keyword>
<evidence type="ECO:0000256" key="1">
    <source>
        <dbReference type="ARBA" id="ARBA00004613"/>
    </source>
</evidence>
<comment type="subcellular location">
    <subcellularLocation>
        <location evidence="1 6">Secreted</location>
    </subcellularLocation>
</comment>
<evidence type="ECO:0000256" key="6">
    <source>
        <dbReference type="RuleBase" id="RU367044"/>
    </source>
</evidence>
<comment type="similarity">
    <text evidence="2 6">Belongs to the plant self-incompatibility (S1) protein family.</text>
</comment>
<dbReference type="Proteomes" id="UP001141806">
    <property type="component" value="Unassembled WGS sequence"/>
</dbReference>